<dbReference type="InterPro" id="IPR036034">
    <property type="entry name" value="PDZ_sf"/>
</dbReference>
<sequence>MHAVNRPSSSRQRLLLSGAALALALAFGAAPSVAQSRELPDFSELVERVGPAVVNIRTAEKVKPAENQAQMDEQMQEFFRRFGIPVPNQRRGAPRGGTPDDDGPMRRGVGSGFILSADGYVLTNAHVVQGADEVIVTLTDKRELKAKLIGADQRSDVAVVKVEAAGLPVVKVGDSNKAKVGEWVMAIGSPFGLENTVTAGIISAKQRDTGELLPLIQTDVAINPGNSGGPLVNMRGEVIGINSQIYSQNGGYMGISFAIPIADAIRVADELRAGGRVVRGYLGVLPDDITKEIAEAIGLGKPQGAVIRSVIAGSPAEKAGLEGGDVVTKVDGKTVEKAADLRRLVANVKPGAKTTLTVFRRGASKDIVVTIGEDERSKKPGSSGDEGSQDAPPAAAPSAALGLKVSELTDAQRKELKLKAGVKVDNSTGAAARAGLREGDIILAIDNVEVTSVKAFQAQIAKADKSKAMNLLVRREDITSFVLLKPVKP</sequence>
<dbReference type="InterPro" id="IPR011782">
    <property type="entry name" value="Pept_S1C_Do"/>
</dbReference>
<evidence type="ECO:0000256" key="5">
    <source>
        <dbReference type="ARBA" id="ARBA00013958"/>
    </source>
</evidence>
<keyword evidence="6" id="KW-0645">Protease</keyword>
<dbReference type="PROSITE" id="PS50106">
    <property type="entry name" value="PDZ"/>
    <property type="match status" value="2"/>
</dbReference>
<keyword evidence="10" id="KW-0378">Hydrolase</keyword>
<dbReference type="SMART" id="SM00228">
    <property type="entry name" value="PDZ"/>
    <property type="match status" value="2"/>
</dbReference>
<dbReference type="PANTHER" id="PTHR22939:SF130">
    <property type="entry name" value="PERIPLASMIC SERINE ENDOPROTEASE DEGP-LIKE-RELATED"/>
    <property type="match status" value="1"/>
</dbReference>
<evidence type="ECO:0000256" key="8">
    <source>
        <dbReference type="ARBA" id="ARBA00022737"/>
    </source>
</evidence>
<keyword evidence="8" id="KW-0677">Repeat</keyword>
<evidence type="ECO:0000256" key="11">
    <source>
        <dbReference type="ARBA" id="ARBA00022825"/>
    </source>
</evidence>
<dbReference type="Gene3D" id="2.30.42.60">
    <property type="match status" value="1"/>
</dbReference>
<keyword evidence="11" id="KW-0720">Serine protease</keyword>
<dbReference type="Gene3D" id="2.30.42.10">
    <property type="match status" value="1"/>
</dbReference>
<evidence type="ECO:0000256" key="12">
    <source>
        <dbReference type="ARBA" id="ARBA00023016"/>
    </source>
</evidence>
<dbReference type="InterPro" id="IPR001940">
    <property type="entry name" value="Peptidase_S1C"/>
</dbReference>
<dbReference type="Proteomes" id="UP001606302">
    <property type="component" value="Unassembled WGS sequence"/>
</dbReference>
<feature type="chain" id="PRO_5047384948" description="Probable periplasmic serine endoprotease DegP-like" evidence="15">
    <location>
        <begin position="35"/>
        <end position="489"/>
    </location>
</feature>
<evidence type="ECO:0000256" key="9">
    <source>
        <dbReference type="ARBA" id="ARBA00022764"/>
    </source>
</evidence>
<dbReference type="Pfam" id="PF13365">
    <property type="entry name" value="Trypsin_2"/>
    <property type="match status" value="1"/>
</dbReference>
<dbReference type="Pfam" id="PF13180">
    <property type="entry name" value="PDZ_2"/>
    <property type="match status" value="1"/>
</dbReference>
<feature type="domain" description="PDZ" evidence="16">
    <location>
        <begin position="401"/>
        <end position="477"/>
    </location>
</feature>
<protein>
    <recommendedName>
        <fullName evidence="5">Probable periplasmic serine endoprotease DegP-like</fullName>
        <ecNumber evidence="4">3.4.21.107</ecNumber>
    </recommendedName>
    <alternativeName>
        <fullName evidence="13">Protease Do</fullName>
    </alternativeName>
</protein>
<feature type="region of interest" description="Disordered" evidence="14">
    <location>
        <begin position="86"/>
        <end position="106"/>
    </location>
</feature>
<dbReference type="InterPro" id="IPR041489">
    <property type="entry name" value="PDZ_6"/>
</dbReference>
<comment type="caution">
    <text evidence="17">The sequence shown here is derived from an EMBL/GenBank/DDBJ whole genome shotgun (WGS) entry which is preliminary data.</text>
</comment>
<evidence type="ECO:0000256" key="6">
    <source>
        <dbReference type="ARBA" id="ARBA00022670"/>
    </source>
</evidence>
<keyword evidence="7 15" id="KW-0732">Signal</keyword>
<proteinExistence type="inferred from homology"/>
<evidence type="ECO:0000256" key="1">
    <source>
        <dbReference type="ARBA" id="ARBA00001772"/>
    </source>
</evidence>
<evidence type="ECO:0000256" key="15">
    <source>
        <dbReference type="SAM" id="SignalP"/>
    </source>
</evidence>
<evidence type="ECO:0000259" key="16">
    <source>
        <dbReference type="PROSITE" id="PS50106"/>
    </source>
</evidence>
<evidence type="ECO:0000313" key="17">
    <source>
        <dbReference type="EMBL" id="MFG6461656.1"/>
    </source>
</evidence>
<evidence type="ECO:0000256" key="2">
    <source>
        <dbReference type="ARBA" id="ARBA00004418"/>
    </source>
</evidence>
<feature type="signal peptide" evidence="15">
    <location>
        <begin position="1"/>
        <end position="34"/>
    </location>
</feature>
<organism evidence="17 18">
    <name type="scientific">Pelomonas lactea</name>
    <dbReference type="NCBI Taxonomy" id="3299030"/>
    <lineage>
        <taxon>Bacteria</taxon>
        <taxon>Pseudomonadati</taxon>
        <taxon>Pseudomonadota</taxon>
        <taxon>Betaproteobacteria</taxon>
        <taxon>Burkholderiales</taxon>
        <taxon>Sphaerotilaceae</taxon>
        <taxon>Roseateles</taxon>
    </lineage>
</organism>
<gene>
    <name evidence="17" type="ORF">ACG04Q_08750</name>
</gene>
<dbReference type="SUPFAM" id="SSF50494">
    <property type="entry name" value="Trypsin-like serine proteases"/>
    <property type="match status" value="1"/>
</dbReference>
<keyword evidence="9" id="KW-0574">Periplasm</keyword>
<evidence type="ECO:0000256" key="4">
    <source>
        <dbReference type="ARBA" id="ARBA00013035"/>
    </source>
</evidence>
<evidence type="ECO:0000256" key="3">
    <source>
        <dbReference type="ARBA" id="ARBA00010541"/>
    </source>
</evidence>
<evidence type="ECO:0000256" key="13">
    <source>
        <dbReference type="ARBA" id="ARBA00032850"/>
    </source>
</evidence>
<feature type="region of interest" description="Disordered" evidence="14">
    <location>
        <begin position="370"/>
        <end position="397"/>
    </location>
</feature>
<dbReference type="EMBL" id="JBIGHX010000003">
    <property type="protein sequence ID" value="MFG6461656.1"/>
    <property type="molecule type" value="Genomic_DNA"/>
</dbReference>
<dbReference type="InterPro" id="IPR006311">
    <property type="entry name" value="TAT_signal"/>
</dbReference>
<evidence type="ECO:0000256" key="10">
    <source>
        <dbReference type="ARBA" id="ARBA00022801"/>
    </source>
</evidence>
<dbReference type="Gene3D" id="2.40.10.120">
    <property type="match status" value="1"/>
</dbReference>
<dbReference type="CDD" id="cd10839">
    <property type="entry name" value="cpPDZ1_DegP-like"/>
    <property type="match status" value="1"/>
</dbReference>
<keyword evidence="18" id="KW-1185">Reference proteome</keyword>
<dbReference type="RefSeq" id="WP_394510521.1">
    <property type="nucleotide sequence ID" value="NZ_JBIGHX010000003.1"/>
</dbReference>
<keyword evidence="12" id="KW-0346">Stress response</keyword>
<dbReference type="EC" id="3.4.21.107" evidence="4"/>
<feature type="domain" description="PDZ" evidence="16">
    <location>
        <begin position="279"/>
        <end position="362"/>
    </location>
</feature>
<evidence type="ECO:0000256" key="14">
    <source>
        <dbReference type="SAM" id="MobiDB-lite"/>
    </source>
</evidence>
<name>A0ABW7GIA6_9BURK</name>
<dbReference type="SUPFAM" id="SSF50156">
    <property type="entry name" value="PDZ domain-like"/>
    <property type="match status" value="2"/>
</dbReference>
<comment type="similarity">
    <text evidence="3">Belongs to the peptidase S1C family.</text>
</comment>
<dbReference type="NCBIfam" id="TIGR02037">
    <property type="entry name" value="degP_htrA_DO"/>
    <property type="match status" value="1"/>
</dbReference>
<reference evidence="17 18" key="1">
    <citation type="submission" date="2024-08" db="EMBL/GenBank/DDBJ databases">
        <authorList>
            <person name="Lu H."/>
        </authorList>
    </citation>
    <scope>NUCLEOTIDE SEQUENCE [LARGE SCALE GENOMIC DNA]</scope>
    <source>
        <strain evidence="17 18">DXS20W</strain>
    </source>
</reference>
<comment type="subcellular location">
    <subcellularLocation>
        <location evidence="2">Periplasm</location>
    </subcellularLocation>
</comment>
<comment type="catalytic activity">
    <reaction evidence="1">
        <text>Acts on substrates that are at least partially unfolded. The cleavage site P1 residue is normally between a pair of hydrophobic residues, such as Val-|-Val.</text>
        <dbReference type="EC" id="3.4.21.107"/>
    </reaction>
</comment>
<dbReference type="InterPro" id="IPR009003">
    <property type="entry name" value="Peptidase_S1_PA"/>
</dbReference>
<dbReference type="Pfam" id="PF17820">
    <property type="entry name" value="PDZ_6"/>
    <property type="match status" value="1"/>
</dbReference>
<evidence type="ECO:0000313" key="18">
    <source>
        <dbReference type="Proteomes" id="UP001606302"/>
    </source>
</evidence>
<dbReference type="PROSITE" id="PS51318">
    <property type="entry name" value="TAT"/>
    <property type="match status" value="1"/>
</dbReference>
<evidence type="ECO:0000256" key="7">
    <source>
        <dbReference type="ARBA" id="ARBA00022729"/>
    </source>
</evidence>
<dbReference type="PANTHER" id="PTHR22939">
    <property type="entry name" value="SERINE PROTEASE FAMILY S1C HTRA-RELATED"/>
    <property type="match status" value="1"/>
</dbReference>
<dbReference type="PRINTS" id="PR00834">
    <property type="entry name" value="PROTEASES2C"/>
</dbReference>
<dbReference type="InterPro" id="IPR001478">
    <property type="entry name" value="PDZ"/>
</dbReference>
<accession>A0ABW7GIA6</accession>